<dbReference type="Proteomes" id="UP000777438">
    <property type="component" value="Unassembled WGS sequence"/>
</dbReference>
<keyword evidence="5 6" id="KW-0040">ANK repeat</keyword>
<feature type="repeat" description="ANK" evidence="6">
    <location>
        <begin position="742"/>
        <end position="774"/>
    </location>
</feature>
<dbReference type="InterPro" id="IPR002110">
    <property type="entry name" value="Ankyrin_rpt"/>
</dbReference>
<dbReference type="PANTHER" id="PTHR24198">
    <property type="entry name" value="ANKYRIN REPEAT AND PROTEIN KINASE DOMAIN-CONTAINING PROTEIN"/>
    <property type="match status" value="1"/>
</dbReference>
<accession>A0A9P8W1K3</accession>
<dbReference type="SUPFAM" id="SSF48403">
    <property type="entry name" value="Ankyrin repeat"/>
    <property type="match status" value="2"/>
</dbReference>
<dbReference type="Gene3D" id="3.30.60.90">
    <property type="match status" value="1"/>
</dbReference>
<keyword evidence="9" id="KW-1185">Reference proteome</keyword>
<dbReference type="PROSITE" id="PS50297">
    <property type="entry name" value="ANK_REP_REGION"/>
    <property type="match status" value="5"/>
</dbReference>
<dbReference type="Pfam" id="PF12796">
    <property type="entry name" value="Ank_2"/>
    <property type="match status" value="4"/>
</dbReference>
<protein>
    <submittedName>
        <fullName evidence="8">Ankyrin repeat-containing domain protein</fullName>
    </submittedName>
</protein>
<evidence type="ECO:0000256" key="1">
    <source>
        <dbReference type="ARBA" id="ARBA00022723"/>
    </source>
</evidence>
<dbReference type="CDD" id="cd02249">
    <property type="entry name" value="ZZ"/>
    <property type="match status" value="1"/>
</dbReference>
<keyword evidence="2" id="KW-0677">Repeat</keyword>
<dbReference type="SUPFAM" id="SSF57850">
    <property type="entry name" value="RING/U-box"/>
    <property type="match status" value="1"/>
</dbReference>
<dbReference type="GO" id="GO:0008270">
    <property type="term" value="F:zinc ion binding"/>
    <property type="evidence" value="ECO:0007669"/>
    <property type="project" value="UniProtKB-KW"/>
</dbReference>
<keyword evidence="3" id="KW-0863">Zinc-finger</keyword>
<evidence type="ECO:0000256" key="4">
    <source>
        <dbReference type="ARBA" id="ARBA00022833"/>
    </source>
</evidence>
<feature type="repeat" description="ANK" evidence="6">
    <location>
        <begin position="776"/>
        <end position="808"/>
    </location>
</feature>
<dbReference type="PANTHER" id="PTHR24198:SF165">
    <property type="entry name" value="ANKYRIN REPEAT-CONTAINING PROTEIN-RELATED"/>
    <property type="match status" value="1"/>
</dbReference>
<dbReference type="PROSITE" id="PS01357">
    <property type="entry name" value="ZF_ZZ_1"/>
    <property type="match status" value="1"/>
</dbReference>
<dbReference type="Gene3D" id="1.25.40.20">
    <property type="entry name" value="Ankyrin repeat-containing domain"/>
    <property type="match status" value="4"/>
</dbReference>
<feature type="repeat" description="ANK" evidence="6">
    <location>
        <begin position="1275"/>
        <end position="1311"/>
    </location>
</feature>
<sequence>MALGRIHHRNSHSGEDEESASCYTIRGVFQRADTFLSKLVELRTEQAKAMVLATSLEARYADIAHSTRGFLTVSHVFDTFTATIGHSTEYRLANPKPHLEITQDTAWISENLTSALDDDWLGRVAVGNAELAGLADVDSDRIIHIQCPSGAEIVAGQVRNYIDSTRPRDQMLLYFPFKPHDVRFNSIQIMLKSFVAQIRFNRVQSLNKQITAFLDGINARQALTTEDLFQIWQVFRLNSNIAISINLLGSLDECDDSALWFLSHVRTHTSRSESNLKFVTVTTRGTVGEKSIVDRLSSFPSDCVVRINYALPSPVPIQVGLEASIVFQENAHFTDSGLQEDVVAFMSGFQDDKHMCRLLIEWLKSREDVEASVSQLFSVSKTPVKEAIFDALFQNVPQEHREWALKLLSWVLSSVRPLRAFEFGHNLSACASQHETRSRRYIADALRPFRGILTLSNDEMEFSHPPLRGWLQSDLGGDETKTAWYRQNNEHGRQSDILQTCLPYLRGKSENAGASISGPALQLPYATRFLTHHLREAGPVDSVLETVFEHEQTLQRWIHEYMALLTPFAKPFESSLTAFPIAAHFDLDGIALVEAARGARMTTLHVMIEAFKASMGFDNPFLQQVTQKASRCGYREVYREMVNHIPEPLHPKPQRRPKELTQEDTAYEVSVVQEDEAAAESLEVEDGDVSNKETLKDTKPHDPFFWLTKTLPYAAWLGMEDTVAKLVHLGADPDPPTDSPLDISSPLETASSRENLSVAKVLVAAGANVNAVNKGGNGTAMHIAVTCGNHELVKFLVDSGASLDLKNCDGLVPLQMARVWSHFKTAEALMQHRDAREYLPVEDYPLMLAIKRGNYKTLEVLLRHGLDPNFADEEGHTALWQSIYNDKLNASQLLLKFKANPDLLTGKSTPPLLQAVIRENLDTATDITDYLLSQNADITLRDQDDWAPMWTAAHYGLNDILRRLLNADEDVDLTCTTDSYSPLHMSWDHPETVRLLPERGADVNKLSAQPSTPLGCAMEQNRPDTLRLMLETSKHELNLTNPPAEVVAVALEASMDVNRVESNNWSLISLALPGTSEATVRTILEYDPDLDIKDTDENTPLHQPLAVCNMDVVKYLLTKKAGIATLNLASFEVATSPLHIICEKSTVEVVQLLINKGSNIDYACTNMSHTPLMMATLRNRTISDDEGGEREKIIKLLLGRGAGPNRSVGPLGYPIISASFACTTEIVQWLLDRNVSTSVRDPLGKKTTHLACYNSLEMLEFLNVPDSDFAVQDLVGRVPLHYAVHIGQPDLVNAVLERFQRVGVDINVRDNDGWTPLLWAARASSEYTWGEKGASNHEEIVSLLLEKGASTNISGQGLYKDWTALEVAQYHNADSIADLLVTHNPAHRSSSQPKKRGEKILHYYCDCCLLEMSGVCFKCAQCLDYALCFKCYRSSATVHPQHEEQSELARSMDVGVAAVEEQIQEGQFDDEIVGDDDMSTIAD</sequence>
<dbReference type="InterPro" id="IPR043145">
    <property type="entry name" value="Znf_ZZ_sf"/>
</dbReference>
<feature type="repeat" description="ANK" evidence="6">
    <location>
        <begin position="1133"/>
        <end position="1165"/>
    </location>
</feature>
<keyword evidence="4" id="KW-0862">Zinc</keyword>
<feature type="domain" description="ZZ-type" evidence="7">
    <location>
        <begin position="1405"/>
        <end position="1431"/>
    </location>
</feature>
<evidence type="ECO:0000256" key="5">
    <source>
        <dbReference type="ARBA" id="ARBA00023043"/>
    </source>
</evidence>
<dbReference type="SMART" id="SM00248">
    <property type="entry name" value="ANK"/>
    <property type="match status" value="16"/>
</dbReference>
<evidence type="ECO:0000313" key="9">
    <source>
        <dbReference type="Proteomes" id="UP000777438"/>
    </source>
</evidence>
<organism evidence="8 9">
    <name type="scientific">Thelonectria olida</name>
    <dbReference type="NCBI Taxonomy" id="1576542"/>
    <lineage>
        <taxon>Eukaryota</taxon>
        <taxon>Fungi</taxon>
        <taxon>Dikarya</taxon>
        <taxon>Ascomycota</taxon>
        <taxon>Pezizomycotina</taxon>
        <taxon>Sordariomycetes</taxon>
        <taxon>Hypocreomycetidae</taxon>
        <taxon>Hypocreales</taxon>
        <taxon>Nectriaceae</taxon>
        <taxon>Thelonectria</taxon>
    </lineage>
</organism>
<evidence type="ECO:0000259" key="7">
    <source>
        <dbReference type="PROSITE" id="PS01357"/>
    </source>
</evidence>
<dbReference type="PROSITE" id="PS50088">
    <property type="entry name" value="ANK_REPEAT"/>
    <property type="match status" value="5"/>
</dbReference>
<evidence type="ECO:0000256" key="3">
    <source>
        <dbReference type="ARBA" id="ARBA00022771"/>
    </source>
</evidence>
<evidence type="ECO:0000256" key="6">
    <source>
        <dbReference type="PROSITE-ProRule" id="PRU00023"/>
    </source>
</evidence>
<dbReference type="OrthoDB" id="10252171at2759"/>
<keyword evidence="1" id="KW-0479">Metal-binding</keyword>
<proteinExistence type="predicted"/>
<feature type="repeat" description="ANK" evidence="6">
    <location>
        <begin position="841"/>
        <end position="873"/>
    </location>
</feature>
<dbReference type="InterPro" id="IPR000433">
    <property type="entry name" value="Znf_ZZ"/>
</dbReference>
<gene>
    <name evidence="8" type="ORF">B0T10DRAFT_461212</name>
</gene>
<comment type="caution">
    <text evidence="8">The sequence shown here is derived from an EMBL/GenBank/DDBJ whole genome shotgun (WGS) entry which is preliminary data.</text>
</comment>
<evidence type="ECO:0000313" key="8">
    <source>
        <dbReference type="EMBL" id="KAH6886747.1"/>
    </source>
</evidence>
<dbReference type="InterPro" id="IPR036770">
    <property type="entry name" value="Ankyrin_rpt-contain_sf"/>
</dbReference>
<dbReference type="EMBL" id="JAGPYM010000015">
    <property type="protein sequence ID" value="KAH6886747.1"/>
    <property type="molecule type" value="Genomic_DNA"/>
</dbReference>
<evidence type="ECO:0000256" key="2">
    <source>
        <dbReference type="ARBA" id="ARBA00022737"/>
    </source>
</evidence>
<dbReference type="SMART" id="SM00291">
    <property type="entry name" value="ZnF_ZZ"/>
    <property type="match status" value="1"/>
</dbReference>
<name>A0A9P8W1K3_9HYPO</name>
<reference evidence="8 9" key="1">
    <citation type="journal article" date="2021" name="Nat. Commun.">
        <title>Genetic determinants of endophytism in the Arabidopsis root mycobiome.</title>
        <authorList>
            <person name="Mesny F."/>
            <person name="Miyauchi S."/>
            <person name="Thiergart T."/>
            <person name="Pickel B."/>
            <person name="Atanasova L."/>
            <person name="Karlsson M."/>
            <person name="Huettel B."/>
            <person name="Barry K.W."/>
            <person name="Haridas S."/>
            <person name="Chen C."/>
            <person name="Bauer D."/>
            <person name="Andreopoulos W."/>
            <person name="Pangilinan J."/>
            <person name="LaButti K."/>
            <person name="Riley R."/>
            <person name="Lipzen A."/>
            <person name="Clum A."/>
            <person name="Drula E."/>
            <person name="Henrissat B."/>
            <person name="Kohler A."/>
            <person name="Grigoriev I.V."/>
            <person name="Martin F.M."/>
            <person name="Hacquard S."/>
        </authorList>
    </citation>
    <scope>NUCLEOTIDE SEQUENCE [LARGE SCALE GENOMIC DNA]</scope>
    <source>
        <strain evidence="8 9">MPI-CAGE-CH-0241</strain>
    </source>
</reference>